<keyword evidence="2" id="KW-0812">Transmembrane</keyword>
<protein>
    <recommendedName>
        <fullName evidence="5">Type II secretion system protein GspG C-terminal domain-containing protein</fullName>
    </recommendedName>
</protein>
<evidence type="ECO:0000313" key="3">
    <source>
        <dbReference type="EMBL" id="OOZ35945.1"/>
    </source>
</evidence>
<keyword evidence="2" id="KW-1133">Transmembrane helix</keyword>
<evidence type="ECO:0008006" key="5">
    <source>
        <dbReference type="Google" id="ProtNLM"/>
    </source>
</evidence>
<feature type="compositionally biased region" description="Basic and acidic residues" evidence="1">
    <location>
        <begin position="195"/>
        <end position="208"/>
    </location>
</feature>
<accession>A0A1T2KSV9</accession>
<name>A0A1T2KSV9_9GAMM</name>
<evidence type="ECO:0000256" key="1">
    <source>
        <dbReference type="SAM" id="MobiDB-lite"/>
    </source>
</evidence>
<dbReference type="AlphaFoldDB" id="A0A1T2KSV9"/>
<gene>
    <name evidence="3" type="ORF">BOW51_09555</name>
</gene>
<evidence type="ECO:0000256" key="2">
    <source>
        <dbReference type="SAM" id="Phobius"/>
    </source>
</evidence>
<reference evidence="3 4" key="1">
    <citation type="submission" date="2016-11" db="EMBL/GenBank/DDBJ databases">
        <title>Mixed transmission modes and dynamic genome evolution in an obligate animal-bacterial symbiosis.</title>
        <authorList>
            <person name="Russell S.L."/>
            <person name="Corbett-Detig R.B."/>
            <person name="Cavanaugh C.M."/>
        </authorList>
    </citation>
    <scope>NUCLEOTIDE SEQUENCE [LARGE SCALE GENOMIC DNA]</scope>
    <source>
        <strain evidence="3">Se-Cadez</strain>
    </source>
</reference>
<sequence length="495" mass="52731">MEEQKFRLTLTGNIIDGFEREEVEEALSRLLKLPVDQVHGMLEGKRSRIRAELDLERAEHLQQKVIARGAECTLSPVKPVAAEHEVLAEQFVAGQREATVKNGDDKDNEFELEFEIGSDSQEDEETDEQLDAVVPANGDEAGDLELEIVTDNGEEGKTEASIDTQVDAVAPASGDEAGNLELELEPVVDGGESPVETHGDDASAEKTTDVAAGDGGGLELDMEPLEDEGESPAVVQEVDAGAEQSTDIAAGEEANDPGLELELVTDGGDSAADAQDDSTRPMEAVKADAPDAAPAPTEEPAGDAEIVLSTEPVEPIEPVKQEAAGDHAGESDEGKAQFFEEPHVIANKIEKEPKKALPVAILAGVLVLGVVGVAGWYGSQFLMQPDKPAEKQKPVSVNHVEPEPSNPELALSEKRLGLLTRSVKVWMIQYGFGFNPQQVTLSRLGQDLGMPESDFQDGWGNAIRYEAGEKSFTLRSAGPDGAFGTADDLQSVGKL</sequence>
<dbReference type="Proteomes" id="UP000190896">
    <property type="component" value="Unassembled WGS sequence"/>
</dbReference>
<proteinExistence type="predicted"/>
<evidence type="ECO:0000313" key="4">
    <source>
        <dbReference type="Proteomes" id="UP000190896"/>
    </source>
</evidence>
<keyword evidence="4" id="KW-1185">Reference proteome</keyword>
<feature type="region of interest" description="Disordered" evidence="1">
    <location>
        <begin position="190"/>
        <end position="301"/>
    </location>
</feature>
<comment type="caution">
    <text evidence="3">The sequence shown here is derived from an EMBL/GenBank/DDBJ whole genome shotgun (WGS) entry which is preliminary data.</text>
</comment>
<dbReference type="EMBL" id="MPRJ01000064">
    <property type="protein sequence ID" value="OOZ35945.1"/>
    <property type="molecule type" value="Genomic_DNA"/>
</dbReference>
<dbReference type="RefSeq" id="WP_078487789.1">
    <property type="nucleotide sequence ID" value="NZ_MPRJ01000064.1"/>
</dbReference>
<feature type="transmembrane region" description="Helical" evidence="2">
    <location>
        <begin position="356"/>
        <end position="377"/>
    </location>
</feature>
<feature type="compositionally biased region" description="Acidic residues" evidence="1">
    <location>
        <begin position="220"/>
        <end position="230"/>
    </location>
</feature>
<feature type="region of interest" description="Disordered" evidence="1">
    <location>
        <begin position="476"/>
        <end position="495"/>
    </location>
</feature>
<keyword evidence="2" id="KW-0472">Membrane</keyword>
<feature type="compositionally biased region" description="Basic and acidic residues" evidence="1">
    <location>
        <begin position="277"/>
        <end position="289"/>
    </location>
</feature>
<dbReference type="OrthoDB" id="7058848at2"/>
<organism evidence="3 4">
    <name type="scientific">Solemya velesiana gill symbiont</name>
    <dbReference type="NCBI Taxonomy" id="1918948"/>
    <lineage>
        <taxon>Bacteria</taxon>
        <taxon>Pseudomonadati</taxon>
        <taxon>Pseudomonadota</taxon>
        <taxon>Gammaproteobacteria</taxon>
        <taxon>sulfur-oxidizing symbionts</taxon>
    </lineage>
</organism>
<feature type="compositionally biased region" description="Low complexity" evidence="1">
    <location>
        <begin position="290"/>
        <end position="301"/>
    </location>
</feature>